<dbReference type="EMBL" id="CR555306">
    <property type="protein sequence ID" value="CAI07342.1"/>
    <property type="molecule type" value="Genomic_DNA"/>
</dbReference>
<sequence length="149" mass="15096">MTAARARNAEQFPMGGGSEETSASPGPCIATSSTGDVPVAPVHGENHGTEEPAWSEPERAATAGHPEAAARSGPRRSGRSGRPKATGAKPGYAEAARSGPRRSGRSKAAGAKPGYAEAARSGSRRSGWPKAGRAKPGHPQAARSGTGWF</sequence>
<evidence type="ECO:0000256" key="1">
    <source>
        <dbReference type="SAM" id="MobiDB-lite"/>
    </source>
</evidence>
<reference evidence="2 3" key="1">
    <citation type="journal article" date="2005" name="Arch. Microbiol.">
        <title>The genome sequence of an anaerobic aromatic-degrading denitrifying bacterium, strain EbN1.</title>
        <authorList>
            <person name="Rabus R."/>
            <person name="Kube M."/>
            <person name="Heider J."/>
            <person name="Beck A."/>
            <person name="Heitmann K."/>
            <person name="Widdel F."/>
            <person name="Reinhardt R."/>
        </authorList>
    </citation>
    <scope>NUCLEOTIDE SEQUENCE [LARGE SCALE GENOMIC DNA]</scope>
    <source>
        <strain evidence="2 3">EbN1</strain>
    </source>
</reference>
<dbReference type="AlphaFoldDB" id="Q5P5S0"/>
<dbReference type="STRING" id="76114.ebA2204"/>
<organism evidence="2 3">
    <name type="scientific">Aromatoleum aromaticum (strain DSM 19018 / LMG 30748 / EbN1)</name>
    <name type="common">Azoarcus sp. (strain EbN1)</name>
    <dbReference type="NCBI Taxonomy" id="76114"/>
    <lineage>
        <taxon>Bacteria</taxon>
        <taxon>Pseudomonadati</taxon>
        <taxon>Pseudomonadota</taxon>
        <taxon>Betaproteobacteria</taxon>
        <taxon>Rhodocyclales</taxon>
        <taxon>Rhodocyclaceae</taxon>
        <taxon>Aromatoleum</taxon>
    </lineage>
</organism>
<proteinExistence type="predicted"/>
<feature type="compositionally biased region" description="Low complexity" evidence="1">
    <location>
        <begin position="106"/>
        <end position="119"/>
    </location>
</feature>
<feature type="compositionally biased region" description="Polar residues" evidence="1">
    <location>
        <begin position="19"/>
        <end position="35"/>
    </location>
</feature>
<keyword evidence="3" id="KW-1185">Reference proteome</keyword>
<feature type="region of interest" description="Disordered" evidence="1">
    <location>
        <begin position="1"/>
        <end position="149"/>
    </location>
</feature>
<accession>Q5P5S0</accession>
<evidence type="ECO:0000313" key="2">
    <source>
        <dbReference type="EMBL" id="CAI07342.1"/>
    </source>
</evidence>
<protein>
    <submittedName>
        <fullName evidence="2">Uncharacterized protein</fullName>
    </submittedName>
</protein>
<dbReference type="HOGENOM" id="CLU_1745908_0_0_4"/>
<dbReference type="Proteomes" id="UP000006552">
    <property type="component" value="Chromosome"/>
</dbReference>
<gene>
    <name evidence="2" type="ORF">ebA2204</name>
</gene>
<name>Q5P5S0_AROAE</name>
<dbReference type="KEGG" id="eba:ebA2204"/>
<evidence type="ECO:0000313" key="3">
    <source>
        <dbReference type="Proteomes" id="UP000006552"/>
    </source>
</evidence>
<feature type="compositionally biased region" description="Basic residues" evidence="1">
    <location>
        <begin position="73"/>
        <end position="82"/>
    </location>
</feature>